<evidence type="ECO:0000313" key="1">
    <source>
        <dbReference type="EMBL" id="TFH70896.1"/>
    </source>
</evidence>
<dbReference type="InterPro" id="IPR032183">
    <property type="entry name" value="PKD-like"/>
</dbReference>
<dbReference type="EMBL" id="SGVY01000072">
    <property type="protein sequence ID" value="TFH70896.1"/>
    <property type="molecule type" value="Genomic_DNA"/>
</dbReference>
<dbReference type="Pfam" id="PF16407">
    <property type="entry name" value="PKD_2"/>
    <property type="match status" value="1"/>
</dbReference>
<dbReference type="GeneID" id="302996760"/>
<reference evidence="1 2" key="1">
    <citation type="submission" date="2019-02" db="EMBL/GenBank/DDBJ databases">
        <title>Draft Genome Sequence of the Prevotella sp. BCRC 81118, Isolated from Human Feces.</title>
        <authorList>
            <person name="Huang C.-H."/>
        </authorList>
    </citation>
    <scope>NUCLEOTIDE SEQUENCE [LARGE SCALE GENOMIC DNA]</scope>
    <source>
        <strain evidence="1 2">BCRC 81118</strain>
    </source>
</reference>
<organism evidence="1 2">
    <name type="scientific">Segatella hominis</name>
    <dbReference type="NCBI Taxonomy" id="2518605"/>
    <lineage>
        <taxon>Bacteria</taxon>
        <taxon>Pseudomonadati</taxon>
        <taxon>Bacteroidota</taxon>
        <taxon>Bacteroidia</taxon>
        <taxon>Bacteroidales</taxon>
        <taxon>Prevotellaceae</taxon>
        <taxon>Segatella</taxon>
    </lineage>
</organism>
<proteinExistence type="predicted"/>
<dbReference type="OrthoDB" id="618659at2"/>
<evidence type="ECO:0008006" key="3">
    <source>
        <dbReference type="Google" id="ProtNLM"/>
    </source>
</evidence>
<dbReference type="Proteomes" id="UP000297872">
    <property type="component" value="Unassembled WGS sequence"/>
</dbReference>
<evidence type="ECO:0000313" key="2">
    <source>
        <dbReference type="Proteomes" id="UP000297872"/>
    </source>
</evidence>
<dbReference type="PROSITE" id="PS51257">
    <property type="entry name" value="PROKAR_LIPOPROTEIN"/>
    <property type="match status" value="1"/>
</dbReference>
<name>A0A4Y8UPX5_9BACT</name>
<keyword evidence="2" id="KW-1185">Reference proteome</keyword>
<gene>
    <name evidence="1" type="ORF">EXN75_15980</name>
</gene>
<sequence>MKKIYLYILGLVFMTLVQSCYDDKGNYDYHAVNDMKVEIPEAKIRMPKENPATVTLTPELTQTLAENEDNLTFEWKKLKPDAKIGSMRLADYTDYSTGKICQVKVEPNNPESIGMMLIVTDKTTGQKWYQLGKVAVVKPLNPAWFVLQEDANQKGIVGAIEGNPDGFFAYADVFKSETGESFALEGKPLAIAAKGNYGYGSMGGTKFANLTIATDKNIATYSPSTLTMKYGTNKILFENALNNVPVNLSYYKMDKKGEMFVTDKKAYFAYDDGWCVPYSVYDKQVNSDGEEEQVAFLPTCSATFSNYVLAYNPATHRFRIGSAFSSMMDYFGTSYYYSQYYRRGSQWKDKKPLVFRDLSEDADGNYAFDPSNVDASLQILDILRGGDNGNYAYAVMASEGASQITVFRFSNADDPLCAGKYTIDMDPSIDLKTAKFAASQAYSAHFIFMAAGNSVYRIDMERQKIEKIYSYDADANAKIACLKFRDPEDAENGNGMILGFGINTSAGQGLLGELKLTIAGDVDRSENASYIFQDANNRFGKIVDISYNYE</sequence>
<comment type="caution">
    <text evidence="1">The sequence shown here is derived from an EMBL/GenBank/DDBJ whole genome shotgun (WGS) entry which is preliminary data.</text>
</comment>
<protein>
    <recommendedName>
        <fullName evidence="3">PKD-like family protein</fullName>
    </recommendedName>
</protein>
<dbReference type="AlphaFoldDB" id="A0A4Y8UPX5"/>
<dbReference type="RefSeq" id="WP_134844578.1">
    <property type="nucleotide sequence ID" value="NZ_SGVY01000072.1"/>
</dbReference>
<accession>A0A4Y8UPX5</accession>